<evidence type="ECO:0000313" key="2">
    <source>
        <dbReference type="Proteomes" id="UP000575898"/>
    </source>
</evidence>
<dbReference type="RefSeq" id="WP_184042042.1">
    <property type="nucleotide sequence ID" value="NZ_JACHHY010000090.1"/>
</dbReference>
<dbReference type="AlphaFoldDB" id="A0A840MWK6"/>
<organism evidence="1 2">
    <name type="scientific">Chitinivorax tropicus</name>
    <dbReference type="NCBI Taxonomy" id="714531"/>
    <lineage>
        <taxon>Bacteria</taxon>
        <taxon>Pseudomonadati</taxon>
        <taxon>Pseudomonadota</taxon>
        <taxon>Betaproteobacteria</taxon>
        <taxon>Chitinivorax</taxon>
    </lineage>
</organism>
<proteinExistence type="predicted"/>
<dbReference type="EMBL" id="JACHHY010000090">
    <property type="protein sequence ID" value="MBB5020696.1"/>
    <property type="molecule type" value="Genomic_DNA"/>
</dbReference>
<name>A0A840MWK6_9PROT</name>
<sequence>MHIYDYYGIRENDTTVAVRQLALALGIEFSLHESSFWGEYFRADIGGGGCIRIISNFYDGDWHKEEYRQYPLLLEINEIADPDTVMQLILRIEGIDFLYRSEVEEKRWIRRYKYEGEKFLLIDEKIL</sequence>
<reference evidence="1 2" key="1">
    <citation type="submission" date="2020-08" db="EMBL/GenBank/DDBJ databases">
        <title>Genomic Encyclopedia of Type Strains, Phase IV (KMG-IV): sequencing the most valuable type-strain genomes for metagenomic binning, comparative biology and taxonomic classification.</title>
        <authorList>
            <person name="Goeker M."/>
        </authorList>
    </citation>
    <scope>NUCLEOTIDE SEQUENCE [LARGE SCALE GENOMIC DNA]</scope>
    <source>
        <strain evidence="1 2">DSM 27165</strain>
    </source>
</reference>
<dbReference type="Proteomes" id="UP000575898">
    <property type="component" value="Unassembled WGS sequence"/>
</dbReference>
<gene>
    <name evidence="1" type="ORF">HNQ59_004021</name>
</gene>
<keyword evidence="2" id="KW-1185">Reference proteome</keyword>
<evidence type="ECO:0000313" key="1">
    <source>
        <dbReference type="EMBL" id="MBB5020696.1"/>
    </source>
</evidence>
<comment type="caution">
    <text evidence="1">The sequence shown here is derived from an EMBL/GenBank/DDBJ whole genome shotgun (WGS) entry which is preliminary data.</text>
</comment>
<protein>
    <submittedName>
        <fullName evidence="1">Uncharacterized protein</fullName>
    </submittedName>
</protein>
<accession>A0A840MWK6</accession>